<keyword evidence="2" id="KW-0934">Plastid</keyword>
<dbReference type="EMBL" id="OQ908869">
    <property type="protein sequence ID" value="WMP11953.1"/>
    <property type="molecule type" value="Genomic_DNA"/>
</dbReference>
<accession>A0AA51NE78</accession>
<keyword evidence="2" id="KW-0150">Chloroplast</keyword>
<dbReference type="EMBL" id="OQ908868">
    <property type="protein sequence ID" value="WMP11742.1"/>
    <property type="molecule type" value="Genomic_DNA"/>
</dbReference>
<dbReference type="AlphaFoldDB" id="A0AA51NE78"/>
<keyword evidence="1" id="KW-1133">Transmembrane helix</keyword>
<name>A0AA51NE78_9FLOR</name>
<reference evidence="2" key="1">
    <citation type="journal article" date="2023" name="J. Phycol.">
        <title>Gene-rich plastid genomes of two parasitic red algal species, Laurencia australis and L. verruciformis (Rhodomelaceae, Ceramiales), and a taxonomic revision of Janczewskia.</title>
        <authorList>
            <person name="Preuss M."/>
            <person name="Diaz-Tapia P."/>
            <person name="Verbruggen H."/>
            <person name="Zuccarello G.C."/>
        </authorList>
    </citation>
    <scope>NUCLEOTIDE SEQUENCE</scope>
    <source>
        <strain evidence="2">B1P</strain>
        <strain evidence="3">B2P</strain>
    </source>
</reference>
<keyword evidence="1" id="KW-0812">Transmembrane</keyword>
<gene>
    <name evidence="2" type="primary">orf516</name>
</gene>
<sequence length="33" mass="4047">MTLLPYKYFSNNFSINIFIKIFLILIRGIYYNI</sequence>
<keyword evidence="1" id="KW-0472">Membrane</keyword>
<evidence type="ECO:0000256" key="1">
    <source>
        <dbReference type="SAM" id="Phobius"/>
    </source>
</evidence>
<evidence type="ECO:0000313" key="3">
    <source>
        <dbReference type="EMBL" id="WMP11953.1"/>
    </source>
</evidence>
<organism evidence="2">
    <name type="scientific">Laurencia australis</name>
    <dbReference type="NCBI Taxonomy" id="3073067"/>
    <lineage>
        <taxon>Eukaryota</taxon>
        <taxon>Rhodophyta</taxon>
        <taxon>Florideophyceae</taxon>
        <taxon>Rhodymeniophycidae</taxon>
        <taxon>Ceramiales</taxon>
        <taxon>Rhodomelaceae</taxon>
        <taxon>Laurencieae</taxon>
        <taxon>Laurencia</taxon>
    </lineage>
</organism>
<geneLocation type="chloroplast" evidence="2"/>
<proteinExistence type="predicted"/>
<evidence type="ECO:0000313" key="2">
    <source>
        <dbReference type="EMBL" id="WMP11742.1"/>
    </source>
</evidence>
<protein>
    <submittedName>
        <fullName evidence="2">Uncharacterized protein</fullName>
    </submittedName>
</protein>
<feature type="transmembrane region" description="Helical" evidence="1">
    <location>
        <begin position="12"/>
        <end position="30"/>
    </location>
</feature>